<evidence type="ECO:0000313" key="4">
    <source>
        <dbReference type="Proteomes" id="UP000238823"/>
    </source>
</evidence>
<proteinExistence type="predicted"/>
<dbReference type="EMBL" id="PVNL01000086">
    <property type="protein sequence ID" value="PRQ06040.1"/>
    <property type="molecule type" value="Genomic_DNA"/>
</dbReference>
<accession>A0A2S9YLT4</accession>
<feature type="transmembrane region" description="Helical" evidence="2">
    <location>
        <begin position="164"/>
        <end position="181"/>
    </location>
</feature>
<sequence>MAKTNDTDHEWESPYQVITAECDAMLRYAMGSGRPLSSAIVEDVAAAVAWGEARAQHAAETLSQAKLDEAKASAPTIGRLSRTHQRLAQVIAPAQPRPLRLMHQVAGYDNNNLWLRMPMPRNMAIVAGVSVVVMLAVGTSPLVSADPADGNPLLSSGPRLLLNQLFFLSIASLGSCFHGLFKVNEYIVRGTYDPDYASTYWVRFLLGVISGLILASLISIDESNALYTVARPMLALLGGFSASVVHRILDRLVSTVEDLISSDPKKLADEQQQVAKSAGDARVRDARVDAASALLKLQVKLNAGMTTEQARAELAELVKQLVPAGELQADEPAEAADPKPRVNGSSAPELAAAELTGPATEPAEPAN</sequence>
<dbReference type="OrthoDB" id="982725at2"/>
<keyword evidence="2" id="KW-1133">Transmembrane helix</keyword>
<dbReference type="Proteomes" id="UP000238823">
    <property type="component" value="Unassembled WGS sequence"/>
</dbReference>
<organism evidence="3 4">
    <name type="scientific">Enhygromyxa salina</name>
    <dbReference type="NCBI Taxonomy" id="215803"/>
    <lineage>
        <taxon>Bacteria</taxon>
        <taxon>Pseudomonadati</taxon>
        <taxon>Myxococcota</taxon>
        <taxon>Polyangia</taxon>
        <taxon>Nannocystales</taxon>
        <taxon>Nannocystaceae</taxon>
        <taxon>Enhygromyxa</taxon>
    </lineage>
</organism>
<evidence type="ECO:0000256" key="2">
    <source>
        <dbReference type="SAM" id="Phobius"/>
    </source>
</evidence>
<protein>
    <submittedName>
        <fullName evidence="3">Uncharacterized protein</fullName>
    </submittedName>
</protein>
<feature type="region of interest" description="Disordered" evidence="1">
    <location>
        <begin position="325"/>
        <end position="367"/>
    </location>
</feature>
<keyword evidence="2" id="KW-0472">Membrane</keyword>
<feature type="transmembrane region" description="Helical" evidence="2">
    <location>
        <begin position="201"/>
        <end position="220"/>
    </location>
</feature>
<comment type="caution">
    <text evidence="3">The sequence shown here is derived from an EMBL/GenBank/DDBJ whole genome shotgun (WGS) entry which is preliminary data.</text>
</comment>
<name>A0A2S9YLT4_9BACT</name>
<dbReference type="RefSeq" id="WP_106091233.1">
    <property type="nucleotide sequence ID" value="NZ_PVNL01000086.1"/>
</dbReference>
<keyword evidence="2" id="KW-0812">Transmembrane</keyword>
<reference evidence="3 4" key="1">
    <citation type="submission" date="2018-03" db="EMBL/GenBank/DDBJ databases">
        <title>Draft Genome Sequences of the Obligatory Marine Myxobacteria Enhygromyxa salina SWB007.</title>
        <authorList>
            <person name="Poehlein A."/>
            <person name="Moghaddam J.A."/>
            <person name="Harms H."/>
            <person name="Alanjari M."/>
            <person name="Koenig G.M."/>
            <person name="Daniel R."/>
            <person name="Schaeberle T.F."/>
        </authorList>
    </citation>
    <scope>NUCLEOTIDE SEQUENCE [LARGE SCALE GENOMIC DNA]</scope>
    <source>
        <strain evidence="3 4">SWB007</strain>
    </source>
</reference>
<evidence type="ECO:0000313" key="3">
    <source>
        <dbReference type="EMBL" id="PRQ06040.1"/>
    </source>
</evidence>
<gene>
    <name evidence="3" type="ORF">ENSA7_43020</name>
</gene>
<dbReference type="AlphaFoldDB" id="A0A2S9YLT4"/>
<feature type="transmembrane region" description="Helical" evidence="2">
    <location>
        <begin position="123"/>
        <end position="144"/>
    </location>
</feature>
<evidence type="ECO:0000256" key="1">
    <source>
        <dbReference type="SAM" id="MobiDB-lite"/>
    </source>
</evidence>